<evidence type="ECO:0000313" key="4">
    <source>
        <dbReference type="EMBL" id="RUP16773.1"/>
    </source>
</evidence>
<sequence>MGNSFSIDDVPDMTDKVCIVTGANSGRDPVEKWVELTPTSNGDLLLAIINSSQIGNVCATVLAKKGAHVCYSSHHLCVLCTPEDLRITLSTTSVPSFLACRTASKTNPIVAEIKSTTGNNKVEFLELDLLSLTSVASCAETFKARKLPLHLLLNNAGVMSNPFTLSADGLESQFATNHVGHFLLTMQLLPILEASAPSRIVEVSSVGHNLTYGGLGLEYLNDPKKYTAWYAYARSKLANILFVRELNKRLEAKGVKNVYVNANHPGSVGSDIFRHTHETTAPKFLIDFVKNNMLMSLEAGAATQMYLATSPEVEEKDIRGHREAVSGSHRDGWKSEGFSTFVFSPRSQVPIAKPGRTSWAARDDKLAEELWTWTVNTLKEKVPGYSGPTI</sequence>
<dbReference type="OrthoDB" id="191139at2759"/>
<comment type="similarity">
    <text evidence="1">Belongs to the short-chain dehydrogenases/reductases (SDR) family.</text>
</comment>
<gene>
    <name evidence="4" type="ORF">BC936DRAFT_139517</name>
</gene>
<reference evidence="4 5" key="1">
    <citation type="journal article" date="2018" name="New Phytol.">
        <title>Phylogenomics of Endogonaceae and evolution of mycorrhizas within Mucoromycota.</title>
        <authorList>
            <person name="Chang Y."/>
            <person name="Desiro A."/>
            <person name="Na H."/>
            <person name="Sandor L."/>
            <person name="Lipzen A."/>
            <person name="Clum A."/>
            <person name="Barry K."/>
            <person name="Grigoriev I.V."/>
            <person name="Martin F.M."/>
            <person name="Stajich J.E."/>
            <person name="Smith M.E."/>
            <person name="Bonito G."/>
            <person name="Spatafora J.W."/>
        </authorList>
    </citation>
    <scope>NUCLEOTIDE SEQUENCE [LARGE SCALE GENOMIC DNA]</scope>
    <source>
        <strain evidence="4 5">GMNB39</strain>
    </source>
</reference>
<dbReference type="Proteomes" id="UP000268093">
    <property type="component" value="Unassembled WGS sequence"/>
</dbReference>
<dbReference type="GO" id="GO:0016491">
    <property type="term" value="F:oxidoreductase activity"/>
    <property type="evidence" value="ECO:0007669"/>
    <property type="project" value="UniProtKB-KW"/>
</dbReference>
<evidence type="ECO:0000256" key="3">
    <source>
        <dbReference type="ARBA" id="ARBA00023002"/>
    </source>
</evidence>
<dbReference type="InterPro" id="IPR036291">
    <property type="entry name" value="NAD(P)-bd_dom_sf"/>
</dbReference>
<protein>
    <submittedName>
        <fullName evidence="4">Uncharacterized protein</fullName>
    </submittedName>
</protein>
<dbReference type="Gene3D" id="3.40.50.720">
    <property type="entry name" value="NAD(P)-binding Rossmann-like Domain"/>
    <property type="match status" value="1"/>
</dbReference>
<dbReference type="PANTHER" id="PTHR24320">
    <property type="entry name" value="RETINOL DEHYDROGENASE"/>
    <property type="match status" value="1"/>
</dbReference>
<keyword evidence="5" id="KW-1185">Reference proteome</keyword>
<evidence type="ECO:0000256" key="1">
    <source>
        <dbReference type="ARBA" id="ARBA00006484"/>
    </source>
</evidence>
<evidence type="ECO:0000313" key="5">
    <source>
        <dbReference type="Proteomes" id="UP000268093"/>
    </source>
</evidence>
<keyword evidence="2" id="KW-0521">NADP</keyword>
<organism evidence="4 5">
    <name type="scientific">Jimgerdemannia flammicorona</name>
    <dbReference type="NCBI Taxonomy" id="994334"/>
    <lineage>
        <taxon>Eukaryota</taxon>
        <taxon>Fungi</taxon>
        <taxon>Fungi incertae sedis</taxon>
        <taxon>Mucoromycota</taxon>
        <taxon>Mucoromycotina</taxon>
        <taxon>Endogonomycetes</taxon>
        <taxon>Endogonales</taxon>
        <taxon>Endogonaceae</taxon>
        <taxon>Jimgerdemannia</taxon>
    </lineage>
</organism>
<dbReference type="Pfam" id="PF00106">
    <property type="entry name" value="adh_short"/>
    <property type="match status" value="1"/>
</dbReference>
<proteinExistence type="inferred from homology"/>
<dbReference type="InterPro" id="IPR002347">
    <property type="entry name" value="SDR_fam"/>
</dbReference>
<dbReference type="EMBL" id="RBNI01015186">
    <property type="protein sequence ID" value="RUP16773.1"/>
    <property type="molecule type" value="Genomic_DNA"/>
</dbReference>
<dbReference type="PANTHER" id="PTHR24320:SF282">
    <property type="entry name" value="WW DOMAIN-CONTAINING OXIDOREDUCTASE"/>
    <property type="match status" value="1"/>
</dbReference>
<dbReference type="SUPFAM" id="SSF51735">
    <property type="entry name" value="NAD(P)-binding Rossmann-fold domains"/>
    <property type="match status" value="1"/>
</dbReference>
<comment type="caution">
    <text evidence="4">The sequence shown here is derived from an EMBL/GenBank/DDBJ whole genome shotgun (WGS) entry which is preliminary data.</text>
</comment>
<evidence type="ECO:0000256" key="2">
    <source>
        <dbReference type="ARBA" id="ARBA00022857"/>
    </source>
</evidence>
<accession>A0A433B9R1</accession>
<keyword evidence="3" id="KW-0560">Oxidoreductase</keyword>
<dbReference type="AlphaFoldDB" id="A0A433B9R1"/>
<name>A0A433B9R1_9FUNG</name>